<dbReference type="EMBL" id="DVFT01000179">
    <property type="protein sequence ID" value="HIQ97300.1"/>
    <property type="molecule type" value="Genomic_DNA"/>
</dbReference>
<evidence type="ECO:0000313" key="3">
    <source>
        <dbReference type="Proteomes" id="UP000886886"/>
    </source>
</evidence>
<sequence>KSSNKKVLTVTSKGKITAKKKGTAYVIVTSGKKTVRCKVKVR</sequence>
<dbReference type="Pfam" id="PF02368">
    <property type="entry name" value="Big_2"/>
    <property type="match status" value="1"/>
</dbReference>
<reference evidence="2" key="1">
    <citation type="submission" date="2020-10" db="EMBL/GenBank/DDBJ databases">
        <authorList>
            <person name="Gilroy R."/>
        </authorList>
    </citation>
    <scope>NUCLEOTIDE SEQUENCE</scope>
    <source>
        <strain evidence="2">ChiSjej3B21-11622</strain>
    </source>
</reference>
<reference evidence="2" key="2">
    <citation type="journal article" date="2021" name="PeerJ">
        <title>Extensive microbial diversity within the chicken gut microbiome revealed by metagenomics and culture.</title>
        <authorList>
            <person name="Gilroy R."/>
            <person name="Ravi A."/>
            <person name="Getino M."/>
            <person name="Pursley I."/>
            <person name="Horton D.L."/>
            <person name="Alikhan N.F."/>
            <person name="Baker D."/>
            <person name="Gharbi K."/>
            <person name="Hall N."/>
            <person name="Watson M."/>
            <person name="Adriaenssens E.M."/>
            <person name="Foster-Nyarko E."/>
            <person name="Jarju S."/>
            <person name="Secka A."/>
            <person name="Antonio M."/>
            <person name="Oren A."/>
            <person name="Chaudhuri R.R."/>
            <person name="La Ragione R."/>
            <person name="Hildebrand F."/>
            <person name="Pallen M.J."/>
        </authorList>
    </citation>
    <scope>NUCLEOTIDE SEQUENCE</scope>
    <source>
        <strain evidence="2">ChiSjej3B21-11622</strain>
    </source>
</reference>
<dbReference type="InterPro" id="IPR003343">
    <property type="entry name" value="Big_2"/>
</dbReference>
<dbReference type="Gene3D" id="2.60.40.1080">
    <property type="match status" value="1"/>
</dbReference>
<organism evidence="2 3">
    <name type="scientific">Candidatus Limivivens merdigallinarum</name>
    <dbReference type="NCBI Taxonomy" id="2840859"/>
    <lineage>
        <taxon>Bacteria</taxon>
        <taxon>Bacillati</taxon>
        <taxon>Bacillota</taxon>
        <taxon>Clostridia</taxon>
        <taxon>Lachnospirales</taxon>
        <taxon>Lachnospiraceae</taxon>
        <taxon>Lachnospiraceae incertae sedis</taxon>
        <taxon>Candidatus Limivivens</taxon>
    </lineage>
</organism>
<dbReference type="SUPFAM" id="SSF49373">
    <property type="entry name" value="Invasin/intimin cell-adhesion fragments"/>
    <property type="match status" value="1"/>
</dbReference>
<comment type="caution">
    <text evidence="2">The sequence shown here is derived from an EMBL/GenBank/DDBJ whole genome shotgun (WGS) entry which is preliminary data.</text>
</comment>
<proteinExistence type="predicted"/>
<feature type="non-terminal residue" evidence="2">
    <location>
        <position position="1"/>
    </location>
</feature>
<dbReference type="Proteomes" id="UP000886886">
    <property type="component" value="Unassembled WGS sequence"/>
</dbReference>
<protein>
    <submittedName>
        <fullName evidence="2">Ig-like domain-containing protein</fullName>
    </submittedName>
</protein>
<dbReference type="AlphaFoldDB" id="A0A9D0ZXP3"/>
<name>A0A9D0ZXP3_9FIRM</name>
<gene>
    <name evidence="2" type="ORF">IAB26_12140</name>
</gene>
<dbReference type="InterPro" id="IPR008964">
    <property type="entry name" value="Invasin/intimin_cell_adhesion"/>
</dbReference>
<accession>A0A9D0ZXP3</accession>
<evidence type="ECO:0000313" key="2">
    <source>
        <dbReference type="EMBL" id="HIQ97300.1"/>
    </source>
</evidence>
<evidence type="ECO:0000259" key="1">
    <source>
        <dbReference type="Pfam" id="PF02368"/>
    </source>
</evidence>
<feature type="domain" description="BIG2" evidence="1">
    <location>
        <begin position="2"/>
        <end position="39"/>
    </location>
</feature>